<keyword evidence="5" id="KW-0804">Transcription</keyword>
<dbReference type="InterPro" id="IPR001138">
    <property type="entry name" value="Zn2Cys6_DnaBD"/>
</dbReference>
<feature type="compositionally biased region" description="Polar residues" evidence="7">
    <location>
        <begin position="144"/>
        <end position="156"/>
    </location>
</feature>
<dbReference type="Proteomes" id="UP000027238">
    <property type="component" value="Unassembled WGS sequence"/>
</dbReference>
<dbReference type="AlphaFoldDB" id="A0A066XP24"/>
<keyword evidence="6" id="KW-0539">Nucleus</keyword>
<dbReference type="GO" id="GO:0005634">
    <property type="term" value="C:nucleus"/>
    <property type="evidence" value="ECO:0007669"/>
    <property type="project" value="TreeGrafter"/>
</dbReference>
<dbReference type="GO" id="GO:0006351">
    <property type="term" value="P:DNA-templated transcription"/>
    <property type="evidence" value="ECO:0007669"/>
    <property type="project" value="InterPro"/>
</dbReference>
<dbReference type="CDD" id="cd00067">
    <property type="entry name" value="GAL4"/>
    <property type="match status" value="1"/>
</dbReference>
<keyword evidence="4" id="KW-0238">DNA-binding</keyword>
<keyword evidence="10" id="KW-1185">Reference proteome</keyword>
<feature type="region of interest" description="Disordered" evidence="7">
    <location>
        <begin position="1"/>
        <end position="37"/>
    </location>
</feature>
<proteinExistence type="predicted"/>
<dbReference type="eggNOG" id="ENOG502SH73">
    <property type="taxonomic scope" value="Eukaryota"/>
</dbReference>
<keyword evidence="1" id="KW-0479">Metal-binding</keyword>
<name>A0A066XP24_COLSU</name>
<evidence type="ECO:0000256" key="7">
    <source>
        <dbReference type="SAM" id="MobiDB-lite"/>
    </source>
</evidence>
<evidence type="ECO:0000313" key="10">
    <source>
        <dbReference type="Proteomes" id="UP000027238"/>
    </source>
</evidence>
<organism evidence="9 10">
    <name type="scientific">Colletotrichum sublineola</name>
    <name type="common">Sorghum anthracnose fungus</name>
    <dbReference type="NCBI Taxonomy" id="1173701"/>
    <lineage>
        <taxon>Eukaryota</taxon>
        <taxon>Fungi</taxon>
        <taxon>Dikarya</taxon>
        <taxon>Ascomycota</taxon>
        <taxon>Pezizomycotina</taxon>
        <taxon>Sordariomycetes</taxon>
        <taxon>Hypocreomycetidae</taxon>
        <taxon>Glomerellales</taxon>
        <taxon>Glomerellaceae</taxon>
        <taxon>Colletotrichum</taxon>
        <taxon>Colletotrichum graminicola species complex</taxon>
    </lineage>
</organism>
<accession>A0A066XP24</accession>
<evidence type="ECO:0000256" key="1">
    <source>
        <dbReference type="ARBA" id="ARBA00022723"/>
    </source>
</evidence>
<dbReference type="PANTHER" id="PTHR31944:SF131">
    <property type="entry name" value="HEME-RESPONSIVE ZINC FINGER TRANSCRIPTION FACTOR HAP1"/>
    <property type="match status" value="1"/>
</dbReference>
<dbReference type="GO" id="GO:0001228">
    <property type="term" value="F:DNA-binding transcription activator activity, RNA polymerase II-specific"/>
    <property type="evidence" value="ECO:0007669"/>
    <property type="project" value="TreeGrafter"/>
</dbReference>
<protein>
    <recommendedName>
        <fullName evidence="8">Xylanolytic transcriptional activator regulatory domain-containing protein</fullName>
    </recommendedName>
</protein>
<dbReference type="PANTHER" id="PTHR31944">
    <property type="entry name" value="HEME-RESPONSIVE ZINC FINGER TRANSCRIPTION FACTOR HAP1"/>
    <property type="match status" value="1"/>
</dbReference>
<dbReference type="SMART" id="SM00906">
    <property type="entry name" value="Fungal_trans"/>
    <property type="match status" value="1"/>
</dbReference>
<dbReference type="Pfam" id="PF04082">
    <property type="entry name" value="Fungal_trans"/>
    <property type="match status" value="1"/>
</dbReference>
<gene>
    <name evidence="9" type="ORF">CSUB01_12101</name>
</gene>
<feature type="region of interest" description="Disordered" evidence="7">
    <location>
        <begin position="137"/>
        <end position="163"/>
    </location>
</feature>
<dbReference type="OrthoDB" id="4337792at2759"/>
<comment type="caution">
    <text evidence="9">The sequence shown here is derived from an EMBL/GenBank/DDBJ whole genome shotgun (WGS) entry which is preliminary data.</text>
</comment>
<evidence type="ECO:0000256" key="2">
    <source>
        <dbReference type="ARBA" id="ARBA00022833"/>
    </source>
</evidence>
<dbReference type="GO" id="GO:0008270">
    <property type="term" value="F:zinc ion binding"/>
    <property type="evidence" value="ECO:0007669"/>
    <property type="project" value="InterPro"/>
</dbReference>
<dbReference type="OMA" id="WNAIVEL"/>
<evidence type="ECO:0000256" key="3">
    <source>
        <dbReference type="ARBA" id="ARBA00023015"/>
    </source>
</evidence>
<evidence type="ECO:0000256" key="6">
    <source>
        <dbReference type="ARBA" id="ARBA00023242"/>
    </source>
</evidence>
<evidence type="ECO:0000313" key="9">
    <source>
        <dbReference type="EMBL" id="KDN70958.1"/>
    </source>
</evidence>
<dbReference type="InterPro" id="IPR051430">
    <property type="entry name" value="Fungal_TF_Env_Response"/>
</dbReference>
<feature type="region of interest" description="Disordered" evidence="7">
    <location>
        <begin position="408"/>
        <end position="433"/>
    </location>
</feature>
<dbReference type="InterPro" id="IPR007219">
    <property type="entry name" value="XnlR_reg_dom"/>
</dbReference>
<evidence type="ECO:0000256" key="5">
    <source>
        <dbReference type="ARBA" id="ARBA00023163"/>
    </source>
</evidence>
<dbReference type="HOGENOM" id="CLU_007091_2_0_1"/>
<feature type="domain" description="Xylanolytic transcriptional activator regulatory" evidence="8">
    <location>
        <begin position="346"/>
        <end position="421"/>
    </location>
</feature>
<feature type="region of interest" description="Disordered" evidence="7">
    <location>
        <begin position="72"/>
        <end position="103"/>
    </location>
</feature>
<reference evidence="10" key="1">
    <citation type="journal article" date="2014" name="Genome Announc.">
        <title>Draft genome sequence of Colletotrichum sublineola, a destructive pathogen of cultivated sorghum.</title>
        <authorList>
            <person name="Baroncelli R."/>
            <person name="Sanz-Martin J.M."/>
            <person name="Rech G.E."/>
            <person name="Sukno S.A."/>
            <person name="Thon M.R."/>
        </authorList>
    </citation>
    <scope>NUCLEOTIDE SEQUENCE [LARGE SCALE GENOMIC DNA]</scope>
    <source>
        <strain evidence="10">TX430BB</strain>
    </source>
</reference>
<evidence type="ECO:0000256" key="4">
    <source>
        <dbReference type="ARBA" id="ARBA00023125"/>
    </source>
</evidence>
<sequence>MLLRRGPQNPHNPETVGWANMSDIAETDKSQPRRRRRERRMLVCLECHRRKLKCTYVKPGDVSSHKHFLREARQASPDGRTPDRNPPRSAPTGGGPGRSSGGAARSASYLLLAPCPTLRSHISGDSEASTAAIPASLEGVQDGDSVSRTASESVTQVEEAPPAKIGSTDSWRALLFNHIISLTSKAGLALPSGEFKTFNEFKSQLCQRRTLILEDTPESQASIFHEFPEREMADRLADRYFHTFGAVFLFLDQPTLRAQAQAFWEQPERAPLSECIQLLLVIALGNATIGPDSDRLPHSRILRWWHLVLTWQNVALRSSPDDLHTIQTGCLIDLMRQAYSLDIKSSWPASGLLVRNAMMAGLHRDPALMVQPHAKEQQRQRQELWYTVLELDLQHSMDKAMQPAVGLDEWDTPLPNELGSSDDTDEGASKAPSPRHVLISTVAVRTRITRFLNNLRCSTDYAEASELHGELDALADTLLRSSSTGDTQCNLGFAHGLSTVLCQRSLLALHIPFAVLRTPSYAYSYNVCLSTALSMLERIDPPLNPNQHQHHDGMVVLMRTSGSIFRTVALQAMLYLCLQMEASLKDDQPWTLAAELRDRFVAVAERYVAIAERRLTTQDFVGKAFIVPAMVLAHAKLASSGMSPEDIASCDQVLAGELTTTGFLLFRRRPDIPSS</sequence>
<keyword evidence="3" id="KW-0805">Transcription regulation</keyword>
<dbReference type="GO" id="GO:0000978">
    <property type="term" value="F:RNA polymerase II cis-regulatory region sequence-specific DNA binding"/>
    <property type="evidence" value="ECO:0007669"/>
    <property type="project" value="TreeGrafter"/>
</dbReference>
<dbReference type="CDD" id="cd12148">
    <property type="entry name" value="fungal_TF_MHR"/>
    <property type="match status" value="1"/>
</dbReference>
<evidence type="ECO:0000259" key="8">
    <source>
        <dbReference type="SMART" id="SM00906"/>
    </source>
</evidence>
<keyword evidence="2" id="KW-0862">Zinc</keyword>
<dbReference type="EMBL" id="JMSE01000275">
    <property type="protein sequence ID" value="KDN70958.1"/>
    <property type="molecule type" value="Genomic_DNA"/>
</dbReference>